<evidence type="ECO:0000256" key="9">
    <source>
        <dbReference type="ARBA" id="ARBA00049940"/>
    </source>
</evidence>
<dbReference type="GO" id="GO:0062054">
    <property type="term" value="F:fluoride channel activity"/>
    <property type="evidence" value="ECO:0007669"/>
    <property type="project" value="UniProtKB-UniRule"/>
</dbReference>
<comment type="function">
    <text evidence="9 10">Fluoride-specific ion channel. Important for reducing fluoride concentration in the cell, thus reducing its toxicity.</text>
</comment>
<keyword evidence="10" id="KW-0813">Transport</keyword>
<dbReference type="RefSeq" id="WP_317995796.1">
    <property type="nucleotide sequence ID" value="NZ_AP025523.1"/>
</dbReference>
<feature type="transmembrane region" description="Helical" evidence="10">
    <location>
        <begin position="103"/>
        <end position="124"/>
    </location>
</feature>
<feature type="binding site" evidence="10">
    <location>
        <position position="78"/>
    </location>
    <ligand>
        <name>Na(+)</name>
        <dbReference type="ChEBI" id="CHEBI:29101"/>
        <note>structural</note>
    </ligand>
</feature>
<evidence type="ECO:0000313" key="11">
    <source>
        <dbReference type="EMBL" id="BDE08257.1"/>
    </source>
</evidence>
<proteinExistence type="inferred from homology"/>
<comment type="catalytic activity">
    <reaction evidence="8">
        <text>fluoride(in) = fluoride(out)</text>
        <dbReference type="Rhea" id="RHEA:76159"/>
        <dbReference type="ChEBI" id="CHEBI:17051"/>
    </reaction>
    <physiologicalReaction direction="left-to-right" evidence="8">
        <dbReference type="Rhea" id="RHEA:76160"/>
    </physiologicalReaction>
</comment>
<feature type="binding site" evidence="10">
    <location>
        <position position="81"/>
    </location>
    <ligand>
        <name>Na(+)</name>
        <dbReference type="ChEBI" id="CHEBI:29101"/>
        <note>structural</note>
    </ligand>
</feature>
<reference evidence="11 12" key="1">
    <citation type="journal article" date="2022" name="ISME Commun">
        <title>Vulcanimicrobium alpinus gen. nov. sp. nov., the first cultivated representative of the candidate phylum 'Eremiobacterota', is a metabolically versatile aerobic anoxygenic phototroph.</title>
        <authorList>
            <person name="Yabe S."/>
            <person name="Muto K."/>
            <person name="Abe K."/>
            <person name="Yokota A."/>
            <person name="Staudigel H."/>
            <person name="Tebo B.M."/>
        </authorList>
    </citation>
    <scope>NUCLEOTIDE SEQUENCE [LARGE SCALE GENOMIC DNA]</scope>
    <source>
        <strain evidence="11 12">WC8-2</strain>
    </source>
</reference>
<keyword evidence="10" id="KW-0915">Sodium</keyword>
<evidence type="ECO:0000256" key="5">
    <source>
        <dbReference type="ARBA" id="ARBA00023136"/>
    </source>
</evidence>
<dbReference type="PANTHER" id="PTHR28259">
    <property type="entry name" value="FLUORIDE EXPORT PROTEIN 1-RELATED"/>
    <property type="match status" value="1"/>
</dbReference>
<dbReference type="Proteomes" id="UP001317532">
    <property type="component" value="Chromosome"/>
</dbReference>
<evidence type="ECO:0000256" key="2">
    <source>
        <dbReference type="ARBA" id="ARBA00022475"/>
    </source>
</evidence>
<dbReference type="AlphaFoldDB" id="A0AAN1Y104"/>
<feature type="transmembrane region" description="Helical" evidence="10">
    <location>
        <begin position="70"/>
        <end position="91"/>
    </location>
</feature>
<feature type="transmembrane region" description="Helical" evidence="10">
    <location>
        <begin position="36"/>
        <end position="58"/>
    </location>
</feature>
<dbReference type="PANTHER" id="PTHR28259:SF1">
    <property type="entry name" value="FLUORIDE EXPORT PROTEIN 1-RELATED"/>
    <property type="match status" value="1"/>
</dbReference>
<gene>
    <name evidence="10 11" type="primary">crcB</name>
    <name evidence="10" type="synonym">fluC</name>
    <name evidence="11" type="ORF">WPS_35330</name>
</gene>
<evidence type="ECO:0000256" key="4">
    <source>
        <dbReference type="ARBA" id="ARBA00022989"/>
    </source>
</evidence>
<keyword evidence="2 10" id="KW-1003">Cell membrane</keyword>
<evidence type="ECO:0000256" key="10">
    <source>
        <dbReference type="HAMAP-Rule" id="MF_00454"/>
    </source>
</evidence>
<dbReference type="KEGG" id="vab:WPS_35330"/>
<keyword evidence="12" id="KW-1185">Reference proteome</keyword>
<keyword evidence="3 10" id="KW-0812">Transmembrane</keyword>
<dbReference type="GO" id="GO:0046872">
    <property type="term" value="F:metal ion binding"/>
    <property type="evidence" value="ECO:0007669"/>
    <property type="project" value="UniProtKB-KW"/>
</dbReference>
<keyword evidence="6 10" id="KW-0407">Ion channel</keyword>
<keyword evidence="10" id="KW-0406">Ion transport</keyword>
<accession>A0AAN1Y104</accession>
<dbReference type="GO" id="GO:0140114">
    <property type="term" value="P:cellular detoxification of fluoride"/>
    <property type="evidence" value="ECO:0007669"/>
    <property type="project" value="UniProtKB-UniRule"/>
</dbReference>
<dbReference type="InterPro" id="IPR003691">
    <property type="entry name" value="FluC"/>
</dbReference>
<dbReference type="EMBL" id="AP025523">
    <property type="protein sequence ID" value="BDE08257.1"/>
    <property type="molecule type" value="Genomic_DNA"/>
</dbReference>
<name>A0AAN1Y104_UNVUL</name>
<sequence length="129" mass="13132">MDPRAMLAVGAGAAIGGVGRLLVTEAVVARVGAGFGHYATFFINVSGAFLIGVVLALAQSRTEFNPLLRLFLATGILGGYTTFSTFSFEVFNLATGGFVLTSIVYAVGSVALGVIAAFLGVTLVRAIGV</sequence>
<evidence type="ECO:0000256" key="8">
    <source>
        <dbReference type="ARBA" id="ARBA00035585"/>
    </source>
</evidence>
<keyword evidence="5 10" id="KW-0472">Membrane</keyword>
<evidence type="ECO:0000256" key="1">
    <source>
        <dbReference type="ARBA" id="ARBA00004651"/>
    </source>
</evidence>
<evidence type="ECO:0000256" key="7">
    <source>
        <dbReference type="ARBA" id="ARBA00035120"/>
    </source>
</evidence>
<keyword evidence="10" id="KW-0479">Metal-binding</keyword>
<comment type="activity regulation">
    <text evidence="10">Na(+) is not transported, but it plays an essential structural role and its presence is essential for fluoride channel function.</text>
</comment>
<comment type="similarity">
    <text evidence="7 10">Belongs to the fluoride channel Fluc/FEX (TC 1.A.43) family.</text>
</comment>
<evidence type="ECO:0000313" key="12">
    <source>
        <dbReference type="Proteomes" id="UP001317532"/>
    </source>
</evidence>
<keyword evidence="4 10" id="KW-1133">Transmembrane helix</keyword>
<dbReference type="HAMAP" id="MF_00454">
    <property type="entry name" value="FluC"/>
    <property type="match status" value="1"/>
</dbReference>
<evidence type="ECO:0000256" key="3">
    <source>
        <dbReference type="ARBA" id="ARBA00022692"/>
    </source>
</evidence>
<evidence type="ECO:0000256" key="6">
    <source>
        <dbReference type="ARBA" id="ARBA00023303"/>
    </source>
</evidence>
<organism evidence="11 12">
    <name type="scientific">Vulcanimicrobium alpinum</name>
    <dbReference type="NCBI Taxonomy" id="3016050"/>
    <lineage>
        <taxon>Bacteria</taxon>
        <taxon>Bacillati</taxon>
        <taxon>Vulcanimicrobiota</taxon>
        <taxon>Vulcanimicrobiia</taxon>
        <taxon>Vulcanimicrobiales</taxon>
        <taxon>Vulcanimicrobiaceae</taxon>
        <taxon>Vulcanimicrobium</taxon>
    </lineage>
</organism>
<comment type="subcellular location">
    <subcellularLocation>
        <location evidence="1 10">Cell membrane</location>
        <topology evidence="1 10">Multi-pass membrane protein</topology>
    </subcellularLocation>
</comment>
<dbReference type="Pfam" id="PF02537">
    <property type="entry name" value="CRCB"/>
    <property type="match status" value="1"/>
</dbReference>
<protein>
    <recommendedName>
        <fullName evidence="10">Fluoride-specific ion channel FluC</fullName>
    </recommendedName>
</protein>
<dbReference type="GO" id="GO:0005886">
    <property type="term" value="C:plasma membrane"/>
    <property type="evidence" value="ECO:0007669"/>
    <property type="project" value="UniProtKB-SubCell"/>
</dbReference>